<protein>
    <submittedName>
        <fullName evidence="2">Uncharacterized protein</fullName>
    </submittedName>
</protein>
<keyword evidence="3" id="KW-1185">Reference proteome</keyword>
<dbReference type="EMBL" id="KQ257471">
    <property type="protein sequence ID" value="KNC96071.1"/>
    <property type="molecule type" value="Genomic_DNA"/>
</dbReference>
<accession>A0A0L0H5A5</accession>
<reference evidence="2 3" key="1">
    <citation type="submission" date="2009-08" db="EMBL/GenBank/DDBJ databases">
        <title>The Genome Sequence of Spizellomyces punctatus strain DAOM BR117.</title>
        <authorList>
            <consortium name="The Broad Institute Genome Sequencing Platform"/>
            <person name="Russ C."/>
            <person name="Cuomo C."/>
            <person name="Shea T."/>
            <person name="Young S.K."/>
            <person name="Zeng Q."/>
            <person name="Koehrsen M."/>
            <person name="Haas B."/>
            <person name="Borodovsky M."/>
            <person name="Guigo R."/>
            <person name="Alvarado L."/>
            <person name="Berlin A."/>
            <person name="Bochicchio J."/>
            <person name="Borenstein D."/>
            <person name="Chapman S."/>
            <person name="Chen Z."/>
            <person name="Engels R."/>
            <person name="Freedman E."/>
            <person name="Gellesch M."/>
            <person name="Goldberg J."/>
            <person name="Griggs A."/>
            <person name="Gujja S."/>
            <person name="Heiman D."/>
            <person name="Hepburn T."/>
            <person name="Howarth C."/>
            <person name="Jen D."/>
            <person name="Larson L."/>
            <person name="Lewis B."/>
            <person name="Mehta T."/>
            <person name="Park D."/>
            <person name="Pearson M."/>
            <person name="Roberts A."/>
            <person name="Saif S."/>
            <person name="Shenoy N."/>
            <person name="Sisk P."/>
            <person name="Stolte C."/>
            <person name="Sykes S."/>
            <person name="Thomson T."/>
            <person name="Walk T."/>
            <person name="White J."/>
            <person name="Yandava C."/>
            <person name="Burger G."/>
            <person name="Gray M.W."/>
            <person name="Holland P.W.H."/>
            <person name="King N."/>
            <person name="Lang F.B.F."/>
            <person name="Roger A.J."/>
            <person name="Ruiz-Trillo I."/>
            <person name="Lander E."/>
            <person name="Nusbaum C."/>
        </authorList>
    </citation>
    <scope>NUCLEOTIDE SEQUENCE [LARGE SCALE GENOMIC DNA]</scope>
    <source>
        <strain evidence="2 3">DAOM BR117</strain>
    </source>
</reference>
<dbReference type="InParanoid" id="A0A0L0H5A5"/>
<dbReference type="VEuPathDB" id="FungiDB:SPPG_08462"/>
<evidence type="ECO:0000313" key="3">
    <source>
        <dbReference type="Proteomes" id="UP000053201"/>
    </source>
</evidence>
<name>A0A0L0H5A5_SPIPD</name>
<dbReference type="Proteomes" id="UP000053201">
    <property type="component" value="Unassembled WGS sequence"/>
</dbReference>
<dbReference type="GeneID" id="27691626"/>
<feature type="region of interest" description="Disordered" evidence="1">
    <location>
        <begin position="212"/>
        <end position="252"/>
    </location>
</feature>
<proteinExistence type="predicted"/>
<evidence type="ECO:0000256" key="1">
    <source>
        <dbReference type="SAM" id="MobiDB-lite"/>
    </source>
</evidence>
<feature type="region of interest" description="Disordered" evidence="1">
    <location>
        <begin position="31"/>
        <end position="79"/>
    </location>
</feature>
<evidence type="ECO:0000313" key="2">
    <source>
        <dbReference type="EMBL" id="KNC96071.1"/>
    </source>
</evidence>
<organism evidence="2 3">
    <name type="scientific">Spizellomyces punctatus (strain DAOM BR117)</name>
    <dbReference type="NCBI Taxonomy" id="645134"/>
    <lineage>
        <taxon>Eukaryota</taxon>
        <taxon>Fungi</taxon>
        <taxon>Fungi incertae sedis</taxon>
        <taxon>Chytridiomycota</taxon>
        <taxon>Chytridiomycota incertae sedis</taxon>
        <taxon>Chytridiomycetes</taxon>
        <taxon>Spizellomycetales</taxon>
        <taxon>Spizellomycetaceae</taxon>
        <taxon>Spizellomyces</taxon>
    </lineage>
</organism>
<dbReference type="RefSeq" id="XP_016604111.1">
    <property type="nucleotide sequence ID" value="XM_016756616.1"/>
</dbReference>
<dbReference type="AlphaFoldDB" id="A0A0L0H5A5"/>
<gene>
    <name evidence="2" type="ORF">SPPG_08462</name>
</gene>
<feature type="compositionally biased region" description="Gly residues" evidence="1">
    <location>
        <begin position="243"/>
        <end position="252"/>
    </location>
</feature>
<sequence length="252" mass="27613">MAPKEEKGKGKVPSETLRTLFLRRLCKMTAESSVASSNVPLVPTEQPGLFQAPPPSEAKTTTPSVGSSAGRSGRARETPVLEERRRRGVFEAVVLTAKRKVATAVGKVPKPACELSAVEEEFVEAAHWCTFLQHWKDREEVPICLGVLGTYCGLQDLALNRSWRRGRLPAFPPSEVQREKAHRAKKKAAGAVRDEIAKLTRLLEEVVTDEGEEFAEVMRGEEEEETEEELEGEDLEGWDGPFGPFGGFGGAG</sequence>
<feature type="compositionally biased region" description="Acidic residues" evidence="1">
    <location>
        <begin position="212"/>
        <end position="237"/>
    </location>
</feature>